<dbReference type="InterPro" id="IPR040780">
    <property type="entry name" value="Rpn6_C_helix"/>
</dbReference>
<dbReference type="SUPFAM" id="SSF48452">
    <property type="entry name" value="TPR-like"/>
    <property type="match status" value="1"/>
</dbReference>
<dbReference type="GO" id="GO:0000502">
    <property type="term" value="C:proteasome complex"/>
    <property type="evidence" value="ECO:0007669"/>
    <property type="project" value="UniProtKB-KW"/>
</dbReference>
<dbReference type="InterPro" id="IPR050871">
    <property type="entry name" value="26S_Proteasome/COP9_Components"/>
</dbReference>
<dbReference type="PROSITE" id="PS50250">
    <property type="entry name" value="PCI"/>
    <property type="match status" value="1"/>
</dbReference>
<evidence type="ECO:0000313" key="6">
    <source>
        <dbReference type="Proteomes" id="UP000324585"/>
    </source>
</evidence>
<dbReference type="SUPFAM" id="SSF46785">
    <property type="entry name" value="Winged helix' DNA-binding domain"/>
    <property type="match status" value="1"/>
</dbReference>
<dbReference type="SMART" id="SM00753">
    <property type="entry name" value="PAM"/>
    <property type="match status" value="1"/>
</dbReference>
<organism evidence="5 6">
    <name type="scientific">Porphyridium purpureum</name>
    <name type="common">Red alga</name>
    <name type="synonym">Porphyridium cruentum</name>
    <dbReference type="NCBI Taxonomy" id="35688"/>
    <lineage>
        <taxon>Eukaryota</taxon>
        <taxon>Rhodophyta</taxon>
        <taxon>Bangiophyceae</taxon>
        <taxon>Porphyridiales</taxon>
        <taxon>Porphyridiaceae</taxon>
        <taxon>Porphyridium</taxon>
    </lineage>
</organism>
<dbReference type="FunFam" id="1.25.40.570:FF:000016">
    <property type="entry name" value="26S proteasome regulatory subunit"/>
    <property type="match status" value="1"/>
</dbReference>
<dbReference type="Pfam" id="PF01399">
    <property type="entry name" value="PCI"/>
    <property type="match status" value="1"/>
</dbReference>
<dbReference type="AlphaFoldDB" id="A0A5J4YXM1"/>
<dbReference type="InterPro" id="IPR036390">
    <property type="entry name" value="WH_DNA-bd_sf"/>
</dbReference>
<evidence type="ECO:0000313" key="5">
    <source>
        <dbReference type="EMBL" id="KAA8496331.1"/>
    </source>
</evidence>
<feature type="domain" description="PCI" evidence="4">
    <location>
        <begin position="226"/>
        <end position="394"/>
    </location>
</feature>
<dbReference type="Proteomes" id="UP000324585">
    <property type="component" value="Unassembled WGS sequence"/>
</dbReference>
<dbReference type="InterPro" id="IPR000717">
    <property type="entry name" value="PCI_dom"/>
</dbReference>
<dbReference type="OrthoDB" id="1418352at2759"/>
<dbReference type="PANTHER" id="PTHR10678">
    <property type="entry name" value="26S PROTEASOME NON-ATPASE REGULATORY SUBUNIT 11/COP9 SIGNALOSOME COMPLEX SUBUNIT 2"/>
    <property type="match status" value="1"/>
</dbReference>
<keyword evidence="6" id="KW-1185">Reference proteome</keyword>
<accession>A0A5J4YXM1</accession>
<comment type="subunit">
    <text evidence="3">Component of the lid subcomplex of the 19S proteasome regulatory particle complex (also named PA700 complex). The 26S proteasome consists of a 20S proteasome core and two 19S regulatory subunits.</text>
</comment>
<comment type="caution">
    <text evidence="5">The sequence shown here is derived from an EMBL/GenBank/DDBJ whole genome shotgun (WGS) entry which is preliminary data.</text>
</comment>
<name>A0A5J4YXM1_PORPP</name>
<reference evidence="6" key="1">
    <citation type="journal article" date="2019" name="Nat. Commun.">
        <title>Expansion of phycobilisome linker gene families in mesophilic red algae.</title>
        <authorList>
            <person name="Lee J."/>
            <person name="Kim D."/>
            <person name="Bhattacharya D."/>
            <person name="Yoon H.S."/>
        </authorList>
    </citation>
    <scope>NUCLEOTIDE SEQUENCE [LARGE SCALE GENOMIC DNA]</scope>
    <source>
        <strain evidence="6">CCMP 1328</strain>
    </source>
</reference>
<dbReference type="InterPro" id="IPR011990">
    <property type="entry name" value="TPR-like_helical_dom_sf"/>
</dbReference>
<evidence type="ECO:0000256" key="2">
    <source>
        <dbReference type="ARBA" id="ARBA00022942"/>
    </source>
</evidence>
<dbReference type="EMBL" id="VRMN01000002">
    <property type="protein sequence ID" value="KAA8496331.1"/>
    <property type="molecule type" value="Genomic_DNA"/>
</dbReference>
<evidence type="ECO:0000256" key="3">
    <source>
        <dbReference type="ARBA" id="ARBA00062507"/>
    </source>
</evidence>
<evidence type="ECO:0000259" key="4">
    <source>
        <dbReference type="PROSITE" id="PS50250"/>
    </source>
</evidence>
<dbReference type="SMART" id="SM00088">
    <property type="entry name" value="PINT"/>
    <property type="match status" value="1"/>
</dbReference>
<evidence type="ECO:0000256" key="1">
    <source>
        <dbReference type="ARBA" id="ARBA00007454"/>
    </source>
</evidence>
<dbReference type="OMA" id="ESKIYHA"/>
<protein>
    <submittedName>
        <fullName evidence="5">26S proteasome non-ATPase regulatory subunit 11</fullName>
    </submittedName>
</protein>
<keyword evidence="2 5" id="KW-0647">Proteasome</keyword>
<dbReference type="InterPro" id="IPR040773">
    <property type="entry name" value="Rpn6_N"/>
</dbReference>
<dbReference type="Pfam" id="PF18055">
    <property type="entry name" value="RPN6_N"/>
    <property type="match status" value="1"/>
</dbReference>
<comment type="similarity">
    <text evidence="1">Belongs to the proteasome subunit S9 family.</text>
</comment>
<dbReference type="Pfam" id="PF18503">
    <property type="entry name" value="RPN6_C_helix"/>
    <property type="match status" value="1"/>
</dbReference>
<proteinExistence type="inferred from homology"/>
<dbReference type="Gene3D" id="1.25.40.570">
    <property type="match status" value="1"/>
</dbReference>
<sequence>MGIDVILAEAREESCPDADRESKLRAVIGGAALENTDEDAKVREAAITDLMALLKRRRNAEGLAELLTGSLRPMFAKMAKAKTARIVRAILDGVAACAEPGDADALEMQVQLCQQTVDWCNEEKRTFLRQRVQGRLGALYLQQKKYSDALGVINELLREVKRLDDKAHLLEIQLTEAQIYHALRNLPKSRAALTSARTTANAIYVPPSLQAEIDMMAGIVSADEKDYKTAFSYFFEAFESLNSLSSPRTVLNLKYMLLCKIMSHHAADVPALVSGKIALKYPGAPVESMKAVAVAFEKRSLSDFEAALQEYPEQLKDDLIVHSHLSDLYHSLLEQNLLRLIEPYTCVEITHIAKLIALPLDTVENKLSQMILDKRLNGILDQGNGCLIVFDDEELSKTYDSSLNVLRNMENVVDSLFSKASSLR</sequence>
<gene>
    <name evidence="5" type="ORF">FVE85_0060</name>
</gene>